<feature type="non-terminal residue" evidence="1">
    <location>
        <position position="144"/>
    </location>
</feature>
<organism evidence="1 2">
    <name type="scientific">Pristionchus mayeri</name>
    <dbReference type="NCBI Taxonomy" id="1317129"/>
    <lineage>
        <taxon>Eukaryota</taxon>
        <taxon>Metazoa</taxon>
        <taxon>Ecdysozoa</taxon>
        <taxon>Nematoda</taxon>
        <taxon>Chromadorea</taxon>
        <taxon>Rhabditida</taxon>
        <taxon>Rhabditina</taxon>
        <taxon>Diplogasteromorpha</taxon>
        <taxon>Diplogasteroidea</taxon>
        <taxon>Neodiplogasteridae</taxon>
        <taxon>Pristionchus</taxon>
    </lineage>
</organism>
<feature type="non-terminal residue" evidence="1">
    <location>
        <position position="1"/>
    </location>
</feature>
<comment type="caution">
    <text evidence="1">The sequence shown here is derived from an EMBL/GenBank/DDBJ whole genome shotgun (WGS) entry which is preliminary data.</text>
</comment>
<dbReference type="EMBL" id="BTRK01000006">
    <property type="protein sequence ID" value="GMR58182.1"/>
    <property type="molecule type" value="Genomic_DNA"/>
</dbReference>
<keyword evidence="2" id="KW-1185">Reference proteome</keyword>
<protein>
    <submittedName>
        <fullName evidence="1">Uncharacterized protein</fullName>
    </submittedName>
</protein>
<sequence length="144" mass="16513">RNDLDEISTLNNRLEALSKSARSRAMKVKACELVITEESPALFWISIDYGHSISYSLNVSPTTKSVLLKAEKCGNVQRKDYLIPPQKYMNSEKIVQLILNILERFNLESCKFKSVCFDENSIKLLELISDIPFLSTLRIDDCFF</sequence>
<evidence type="ECO:0000313" key="2">
    <source>
        <dbReference type="Proteomes" id="UP001328107"/>
    </source>
</evidence>
<name>A0AAN5I9Y4_9BILA</name>
<dbReference type="AlphaFoldDB" id="A0AAN5I9Y4"/>
<gene>
    <name evidence="1" type="ORF">PMAYCL1PPCAC_28377</name>
</gene>
<dbReference type="Proteomes" id="UP001328107">
    <property type="component" value="Unassembled WGS sequence"/>
</dbReference>
<evidence type="ECO:0000313" key="1">
    <source>
        <dbReference type="EMBL" id="GMR58182.1"/>
    </source>
</evidence>
<reference evidence="2" key="1">
    <citation type="submission" date="2022-10" db="EMBL/GenBank/DDBJ databases">
        <title>Genome assembly of Pristionchus species.</title>
        <authorList>
            <person name="Yoshida K."/>
            <person name="Sommer R.J."/>
        </authorList>
    </citation>
    <scope>NUCLEOTIDE SEQUENCE [LARGE SCALE GENOMIC DNA]</scope>
    <source>
        <strain evidence="2">RS5460</strain>
    </source>
</reference>
<accession>A0AAN5I9Y4</accession>
<proteinExistence type="predicted"/>